<comment type="caution">
    <text evidence="1">The sequence shown here is derived from an EMBL/GenBank/DDBJ whole genome shotgun (WGS) entry which is preliminary data.</text>
</comment>
<name>A0ABY2RSR6_9PSEU</name>
<sequence length="101" mass="11313">MSNERDTLARLLVDTESGHAGSWQPAAVHFEQADAILSAGYVRVQSGSEATETLARDMWRAGFECSGINLGSFEEQRDDTLEEYLRFAYLALRALRKDTNQ</sequence>
<organism evidence="1 2">
    <name type="scientific">Prauserella endophytica</name>
    <dbReference type="NCBI Taxonomy" id="1592324"/>
    <lineage>
        <taxon>Bacteria</taxon>
        <taxon>Bacillati</taxon>
        <taxon>Actinomycetota</taxon>
        <taxon>Actinomycetes</taxon>
        <taxon>Pseudonocardiales</taxon>
        <taxon>Pseudonocardiaceae</taxon>
        <taxon>Prauserella</taxon>
        <taxon>Prauserella coralliicola group</taxon>
    </lineage>
</organism>
<gene>
    <name evidence="1" type="ORF">FCN18_37300</name>
</gene>
<proteinExistence type="predicted"/>
<reference evidence="1 2" key="1">
    <citation type="journal article" date="2015" name="Antonie Van Leeuwenhoek">
        <title>Prauserella endophytica sp. nov., an endophytic actinobacterium isolated from Tamarix taklamakanensis.</title>
        <authorList>
            <person name="Liu J.M."/>
            <person name="Habden X."/>
            <person name="Guo L."/>
            <person name="Tuo L."/>
            <person name="Jiang Z.K."/>
            <person name="Liu S.W."/>
            <person name="Liu X.F."/>
            <person name="Chen L."/>
            <person name="Li R.F."/>
            <person name="Zhang Y.Q."/>
            <person name="Sun C.H."/>
        </authorList>
    </citation>
    <scope>NUCLEOTIDE SEQUENCE [LARGE SCALE GENOMIC DNA]</scope>
    <source>
        <strain evidence="1 2">CGMCC 4.7182</strain>
    </source>
</reference>
<dbReference type="RefSeq" id="WP_137097404.1">
    <property type="nucleotide sequence ID" value="NZ_SWMS01000049.1"/>
</dbReference>
<evidence type="ECO:0000313" key="1">
    <source>
        <dbReference type="EMBL" id="TKG58875.1"/>
    </source>
</evidence>
<protein>
    <submittedName>
        <fullName evidence="1">Uncharacterized protein</fullName>
    </submittedName>
</protein>
<accession>A0ABY2RSR6</accession>
<evidence type="ECO:0000313" key="2">
    <source>
        <dbReference type="Proteomes" id="UP000309992"/>
    </source>
</evidence>
<dbReference type="EMBL" id="SWMS01000049">
    <property type="protein sequence ID" value="TKG58875.1"/>
    <property type="molecule type" value="Genomic_DNA"/>
</dbReference>
<dbReference type="Proteomes" id="UP000309992">
    <property type="component" value="Unassembled WGS sequence"/>
</dbReference>
<keyword evidence="2" id="KW-1185">Reference proteome</keyword>